<feature type="domain" description="ABC-type glycine betaine transport system substrate-binding" evidence="2">
    <location>
        <begin position="34"/>
        <end position="300"/>
    </location>
</feature>
<dbReference type="RefSeq" id="WP_134339506.1">
    <property type="nucleotide sequence ID" value="NZ_SOPW01000005.1"/>
</dbReference>
<reference evidence="3 4" key="1">
    <citation type="submission" date="2019-03" db="EMBL/GenBank/DDBJ databases">
        <authorList>
            <person name="He R.-H."/>
        </authorList>
    </citation>
    <scope>NUCLEOTIDE SEQUENCE [LARGE SCALE GENOMIC DNA]</scope>
    <source>
        <strain evidence="4">SH 714</strain>
    </source>
</reference>
<dbReference type="InterPro" id="IPR007210">
    <property type="entry name" value="ABC_Gly_betaine_transp_sub-bd"/>
</dbReference>
<dbReference type="EMBL" id="SOPW01000005">
    <property type="protein sequence ID" value="TFB22791.1"/>
    <property type="molecule type" value="Genomic_DNA"/>
</dbReference>
<keyword evidence="4" id="KW-1185">Reference proteome</keyword>
<dbReference type="GO" id="GO:0022857">
    <property type="term" value="F:transmembrane transporter activity"/>
    <property type="evidence" value="ECO:0007669"/>
    <property type="project" value="InterPro"/>
</dbReference>
<feature type="chain" id="PRO_5039451564" evidence="1">
    <location>
        <begin position="19"/>
        <end position="305"/>
    </location>
</feature>
<dbReference type="OrthoDB" id="9801163at2"/>
<dbReference type="Gene3D" id="3.40.190.120">
    <property type="entry name" value="Osmoprotection protein (prox), domain 2"/>
    <property type="match status" value="1"/>
</dbReference>
<dbReference type="PROSITE" id="PS51257">
    <property type="entry name" value="PROKAR_LIPOPROTEIN"/>
    <property type="match status" value="1"/>
</dbReference>
<sequence>MKKLYLALVAIAMVSLLAACGSDSKENGEGGIELEMGAQSYTDPKIIAQMVKAKVEQETDHTVNITEDIQASPQIISALDQGEFDLGTLYSGELYNNHFDEEKVEFTTDTKKTLEQAQKLFSEKFGIKWYDSLGFQNKYSIAVTKEIAEKHGVEKISDLSDLAGDLVLGTDTSWPNRENDGYRAFQEAYGYEFSDVRGMEASLMYEGVEAGELDVVTAYTVDPQIIELDLKVLKDDRQFFPPYQASLVGREDTLEKYPEVDKILQEFIGTITEEEMTQLIYEVDIEGRSTEEVAKEFLKEKGLLE</sequence>
<dbReference type="SUPFAM" id="SSF53850">
    <property type="entry name" value="Periplasmic binding protein-like II"/>
    <property type="match status" value="1"/>
</dbReference>
<gene>
    <name evidence="3" type="ORF">E3U55_06025</name>
</gene>
<accession>A0A4Y8IN74</accession>
<feature type="signal peptide" evidence="1">
    <location>
        <begin position="1"/>
        <end position="18"/>
    </location>
</feature>
<dbReference type="Proteomes" id="UP000297975">
    <property type="component" value="Unassembled WGS sequence"/>
</dbReference>
<dbReference type="AlphaFoldDB" id="A0A4Y8IN74"/>
<evidence type="ECO:0000259" key="2">
    <source>
        <dbReference type="Pfam" id="PF04069"/>
    </source>
</evidence>
<proteinExistence type="predicted"/>
<comment type="caution">
    <text evidence="3">The sequence shown here is derived from an EMBL/GenBank/DDBJ whole genome shotgun (WGS) entry which is preliminary data.</text>
</comment>
<keyword evidence="1" id="KW-0732">Signal</keyword>
<evidence type="ECO:0000313" key="3">
    <source>
        <dbReference type="EMBL" id="TFB22791.1"/>
    </source>
</evidence>
<dbReference type="Pfam" id="PF04069">
    <property type="entry name" value="OpuAC"/>
    <property type="match status" value="1"/>
</dbReference>
<organism evidence="3 4">
    <name type="scientific">Filobacillus milosensis</name>
    <dbReference type="NCBI Taxonomy" id="94137"/>
    <lineage>
        <taxon>Bacteria</taxon>
        <taxon>Bacillati</taxon>
        <taxon>Bacillota</taxon>
        <taxon>Bacilli</taxon>
        <taxon>Bacillales</taxon>
        <taxon>Bacillaceae</taxon>
        <taxon>Filobacillus</taxon>
    </lineage>
</organism>
<evidence type="ECO:0000313" key="4">
    <source>
        <dbReference type="Proteomes" id="UP000297975"/>
    </source>
</evidence>
<name>A0A4Y8IN74_9BACI</name>
<dbReference type="GO" id="GO:0043190">
    <property type="term" value="C:ATP-binding cassette (ABC) transporter complex"/>
    <property type="evidence" value="ECO:0007669"/>
    <property type="project" value="InterPro"/>
</dbReference>
<protein>
    <submittedName>
        <fullName evidence="3">Glycine/betaine ABC transporter substrate-binding protein</fullName>
    </submittedName>
</protein>
<dbReference type="Gene3D" id="3.40.190.10">
    <property type="entry name" value="Periplasmic binding protein-like II"/>
    <property type="match status" value="1"/>
</dbReference>
<evidence type="ECO:0000256" key="1">
    <source>
        <dbReference type="SAM" id="SignalP"/>
    </source>
</evidence>